<dbReference type="Pfam" id="PF00459">
    <property type="entry name" value="Inositol_P"/>
    <property type="match status" value="1"/>
</dbReference>
<feature type="binding site" evidence="6">
    <location>
        <position position="91"/>
    </location>
    <ligand>
        <name>Mg(2+)</name>
        <dbReference type="ChEBI" id="CHEBI:18420"/>
        <label>1</label>
        <note>catalytic</note>
    </ligand>
</feature>
<dbReference type="AlphaFoldDB" id="E0UB91"/>
<dbReference type="KEGG" id="cyj:Cyan7822_5575"/>
<dbReference type="PANTHER" id="PTHR43200:SF6">
    <property type="entry name" value="3'(2'),5'-BISPHOSPHATE NUCLEOTIDASE"/>
    <property type="match status" value="1"/>
</dbReference>
<proteinExistence type="inferred from homology"/>
<name>E0UB91_GLOV7</name>
<dbReference type="Proteomes" id="UP000008206">
    <property type="component" value="Chromosome"/>
</dbReference>
<feature type="binding site" evidence="6">
    <location>
        <position position="94"/>
    </location>
    <ligand>
        <name>Mg(2+)</name>
        <dbReference type="ChEBI" id="CHEBI:18420"/>
        <label>1</label>
        <note>catalytic</note>
    </ligand>
</feature>
<evidence type="ECO:0000256" key="3">
    <source>
        <dbReference type="ARBA" id="ARBA00022723"/>
    </source>
</evidence>
<dbReference type="GO" id="GO:0016791">
    <property type="term" value="F:phosphatase activity"/>
    <property type="evidence" value="ECO:0007669"/>
    <property type="project" value="UniProtKB-ARBA"/>
</dbReference>
<keyword evidence="5 6" id="KW-0460">Magnesium</keyword>
<protein>
    <submittedName>
        <fullName evidence="7">Inositol monophosphatase</fullName>
    </submittedName>
</protein>
<dbReference type="eggNOG" id="COG0483">
    <property type="taxonomic scope" value="Bacteria"/>
</dbReference>
<organism evidence="7 8">
    <name type="scientific">Gloeothece verrucosa (strain PCC 7822)</name>
    <name type="common">Cyanothece sp. (strain PCC 7822)</name>
    <dbReference type="NCBI Taxonomy" id="497965"/>
    <lineage>
        <taxon>Bacteria</taxon>
        <taxon>Bacillati</taxon>
        <taxon>Cyanobacteriota</taxon>
        <taxon>Cyanophyceae</taxon>
        <taxon>Oscillatoriophycideae</taxon>
        <taxon>Chroococcales</taxon>
        <taxon>Aphanothecaceae</taxon>
        <taxon>Gloeothece</taxon>
        <taxon>Gloeothece verrucosa</taxon>
    </lineage>
</organism>
<dbReference type="PROSITE" id="PS00629">
    <property type="entry name" value="IMP_1"/>
    <property type="match status" value="1"/>
</dbReference>
<keyword evidence="4" id="KW-0378">Hydrolase</keyword>
<evidence type="ECO:0000256" key="2">
    <source>
        <dbReference type="ARBA" id="ARBA00009759"/>
    </source>
</evidence>
<comment type="cofactor">
    <cofactor evidence="1 6">
        <name>Mg(2+)</name>
        <dbReference type="ChEBI" id="CHEBI:18420"/>
    </cofactor>
</comment>
<dbReference type="PRINTS" id="PR00377">
    <property type="entry name" value="IMPHPHTASES"/>
</dbReference>
<feature type="binding site" evidence="6">
    <location>
        <position position="225"/>
    </location>
    <ligand>
        <name>Mg(2+)</name>
        <dbReference type="ChEBI" id="CHEBI:18420"/>
        <label>1</label>
        <note>catalytic</note>
    </ligand>
</feature>
<dbReference type="Gene3D" id="3.30.540.10">
    <property type="entry name" value="Fructose-1,6-Bisphosphatase, subunit A, domain 1"/>
    <property type="match status" value="1"/>
</dbReference>
<dbReference type="STRING" id="497965.Cyan7822_5575"/>
<reference evidence="8" key="1">
    <citation type="journal article" date="2011" name="MBio">
        <title>Novel metabolic attributes of the genus Cyanothece, comprising a group of unicellular nitrogen-fixing Cyanobacteria.</title>
        <authorList>
            <person name="Bandyopadhyay A."/>
            <person name="Elvitigala T."/>
            <person name="Welsh E."/>
            <person name="Stockel J."/>
            <person name="Liberton M."/>
            <person name="Min H."/>
            <person name="Sherman L.A."/>
            <person name="Pakrasi H.B."/>
        </authorList>
    </citation>
    <scope>NUCLEOTIDE SEQUENCE [LARGE SCALE GENOMIC DNA]</scope>
    <source>
        <strain evidence="8">PCC 7822</strain>
    </source>
</reference>
<dbReference type="GO" id="GO:0000105">
    <property type="term" value="P:L-histidine biosynthetic process"/>
    <property type="evidence" value="ECO:0007669"/>
    <property type="project" value="TreeGrafter"/>
</dbReference>
<evidence type="ECO:0000256" key="5">
    <source>
        <dbReference type="ARBA" id="ARBA00022842"/>
    </source>
</evidence>
<dbReference type="SUPFAM" id="SSF56655">
    <property type="entry name" value="Carbohydrate phosphatase"/>
    <property type="match status" value="1"/>
</dbReference>
<evidence type="ECO:0000256" key="1">
    <source>
        <dbReference type="ARBA" id="ARBA00001946"/>
    </source>
</evidence>
<dbReference type="HOGENOM" id="CLU_044118_4_1_3"/>
<accession>E0UB91</accession>
<evidence type="ECO:0000256" key="4">
    <source>
        <dbReference type="ARBA" id="ARBA00022801"/>
    </source>
</evidence>
<dbReference type="InterPro" id="IPR051090">
    <property type="entry name" value="Inositol_monoP_superfamily"/>
</dbReference>
<evidence type="ECO:0000256" key="6">
    <source>
        <dbReference type="PIRSR" id="PIRSR600760-2"/>
    </source>
</evidence>
<dbReference type="InterPro" id="IPR020583">
    <property type="entry name" value="Inositol_monoP_metal-BS"/>
</dbReference>
<dbReference type="EMBL" id="CP002198">
    <property type="protein sequence ID" value="ADN17447.1"/>
    <property type="molecule type" value="Genomic_DNA"/>
</dbReference>
<comment type="similarity">
    <text evidence="2">Belongs to the inositol monophosphatase superfamily.</text>
</comment>
<evidence type="ECO:0000313" key="7">
    <source>
        <dbReference type="EMBL" id="ADN17447.1"/>
    </source>
</evidence>
<keyword evidence="8" id="KW-1185">Reference proteome</keyword>
<dbReference type="CDD" id="cd01641">
    <property type="entry name" value="Bacterial_IMPase_like_1"/>
    <property type="match status" value="1"/>
</dbReference>
<dbReference type="Gene3D" id="3.40.190.80">
    <property type="match status" value="1"/>
</dbReference>
<feature type="binding site" evidence="6">
    <location>
        <position position="75"/>
    </location>
    <ligand>
        <name>Mg(2+)</name>
        <dbReference type="ChEBI" id="CHEBI:18420"/>
        <label>1</label>
        <note>catalytic</note>
    </ligand>
</feature>
<dbReference type="GO" id="GO:0046872">
    <property type="term" value="F:metal ion binding"/>
    <property type="evidence" value="ECO:0007669"/>
    <property type="project" value="UniProtKB-KW"/>
</dbReference>
<keyword evidence="3 6" id="KW-0479">Metal-binding</keyword>
<dbReference type="RefSeq" id="WP_013325484.1">
    <property type="nucleotide sequence ID" value="NC_014501.1"/>
</dbReference>
<gene>
    <name evidence="7" type="ordered locus">Cyan7822_5575</name>
</gene>
<dbReference type="OrthoDB" id="9772456at2"/>
<sequence>MSQNIDPLEEKVKLAHQLADVSGEIICRYFRQPSLPVETKLGQVSSIVTIADCQAEEAMVEMILAEAPEDGIIREEGEDIPSRSGKAWVLDPIDGTSSFVKGLPIFGTLIGLVDLECNRPLLGVVNQPVLQQRWLGVQGQPTYYNGQLVVNPYRDDRYGNLADACLTSTTPLMFISDEQQQVAQKLRQVCQRTAFGGDCYNYVALASGWSAMPMIILEADLHFYDFCAIVPIVQGAGGVITDWSGNSLISESTEVIAASNQFLLRQALKIIKNI</sequence>
<dbReference type="PANTHER" id="PTHR43200">
    <property type="entry name" value="PHOSPHATASE"/>
    <property type="match status" value="1"/>
</dbReference>
<dbReference type="InterPro" id="IPR000760">
    <property type="entry name" value="Inositol_monophosphatase-like"/>
</dbReference>
<evidence type="ECO:0000313" key="8">
    <source>
        <dbReference type="Proteomes" id="UP000008206"/>
    </source>
</evidence>
<feature type="binding site" evidence="6">
    <location>
        <position position="93"/>
    </location>
    <ligand>
        <name>Mg(2+)</name>
        <dbReference type="ChEBI" id="CHEBI:18420"/>
        <label>2</label>
    </ligand>
</feature>